<gene>
    <name evidence="1" type="ORF">IQ241_07405</name>
</gene>
<evidence type="ECO:0000313" key="1">
    <source>
        <dbReference type="EMBL" id="MBE9077125.1"/>
    </source>
</evidence>
<dbReference type="SUPFAM" id="SSF141571">
    <property type="entry name" value="Pentapeptide repeat-like"/>
    <property type="match status" value="1"/>
</dbReference>
<dbReference type="Proteomes" id="UP000636505">
    <property type="component" value="Unassembled WGS sequence"/>
</dbReference>
<organism evidence="1 2">
    <name type="scientific">Vasconcelosia minhoensis LEGE 07310</name>
    <dbReference type="NCBI Taxonomy" id="915328"/>
    <lineage>
        <taxon>Bacteria</taxon>
        <taxon>Bacillati</taxon>
        <taxon>Cyanobacteriota</taxon>
        <taxon>Cyanophyceae</taxon>
        <taxon>Nodosilineales</taxon>
        <taxon>Cymatolegaceae</taxon>
        <taxon>Vasconcelosia</taxon>
        <taxon>Vasconcelosia minhoensis</taxon>
    </lineage>
</organism>
<name>A0A8J7A6V3_9CYAN</name>
<dbReference type="AlphaFoldDB" id="A0A8J7A6V3"/>
<comment type="caution">
    <text evidence="1">The sequence shown here is derived from an EMBL/GenBank/DDBJ whole genome shotgun (WGS) entry which is preliminary data.</text>
</comment>
<accession>A0A8J7A6V3</accession>
<proteinExistence type="predicted"/>
<protein>
    <submittedName>
        <fullName evidence="1">Pentapeptide repeat-containing protein</fullName>
    </submittedName>
</protein>
<dbReference type="EMBL" id="JADEXG010000012">
    <property type="protein sequence ID" value="MBE9077125.1"/>
    <property type="molecule type" value="Genomic_DNA"/>
</dbReference>
<dbReference type="Gene3D" id="2.160.20.80">
    <property type="entry name" value="E3 ubiquitin-protein ligase SopA"/>
    <property type="match status" value="1"/>
</dbReference>
<dbReference type="Pfam" id="PF00805">
    <property type="entry name" value="Pentapeptide"/>
    <property type="match status" value="1"/>
</dbReference>
<dbReference type="InterPro" id="IPR001646">
    <property type="entry name" value="5peptide_repeat"/>
</dbReference>
<dbReference type="RefSeq" id="WP_193905797.1">
    <property type="nucleotide sequence ID" value="NZ_JADEXG010000012.1"/>
</dbReference>
<reference evidence="1" key="1">
    <citation type="submission" date="2020-10" db="EMBL/GenBank/DDBJ databases">
        <authorList>
            <person name="Castelo-Branco R."/>
            <person name="Eusebio N."/>
            <person name="Adriana R."/>
            <person name="Vieira A."/>
            <person name="Brugerolle De Fraissinette N."/>
            <person name="Rezende De Castro R."/>
            <person name="Schneider M.P."/>
            <person name="Vasconcelos V."/>
            <person name="Leao P.N."/>
        </authorList>
    </citation>
    <scope>NUCLEOTIDE SEQUENCE</scope>
    <source>
        <strain evidence="1">LEGE 07310</strain>
    </source>
</reference>
<evidence type="ECO:0000313" key="2">
    <source>
        <dbReference type="Proteomes" id="UP000636505"/>
    </source>
</evidence>
<keyword evidence="2" id="KW-1185">Reference proteome</keyword>
<sequence length="43" mass="4478">MFANLTEADLSNQVLTGIDLRRAELKGVNLSAALAYAAASAAR</sequence>